<evidence type="ECO:0000313" key="1">
    <source>
        <dbReference type="EMBL" id="PTX59241.1"/>
    </source>
</evidence>
<dbReference type="OrthoDB" id="934936at2"/>
<dbReference type="RefSeq" id="WP_108116407.1">
    <property type="nucleotide sequence ID" value="NZ_QBKT01000010.1"/>
</dbReference>
<protein>
    <submittedName>
        <fullName evidence="1">Uncharacterized protein</fullName>
    </submittedName>
</protein>
<name>A0A2T6BT34_9FLAO</name>
<dbReference type="EMBL" id="QBKT01000010">
    <property type="protein sequence ID" value="PTX59241.1"/>
    <property type="molecule type" value="Genomic_DNA"/>
</dbReference>
<organism evidence="1 2">
    <name type="scientific">Kordia periserrulae</name>
    <dbReference type="NCBI Taxonomy" id="701523"/>
    <lineage>
        <taxon>Bacteria</taxon>
        <taxon>Pseudomonadati</taxon>
        <taxon>Bacteroidota</taxon>
        <taxon>Flavobacteriia</taxon>
        <taxon>Flavobacteriales</taxon>
        <taxon>Flavobacteriaceae</taxon>
        <taxon>Kordia</taxon>
    </lineage>
</organism>
<proteinExistence type="predicted"/>
<sequence>MKKLTFIILILSCFYNCKKDGKTIGKVHEKAVDSSKINYYDAEKSSFTLYESDIINGLKYSPKYVISEINYEVFRILDTTSKNYNMTYHIAKINKVSELVNGAEGGLVKISAEIRNFNNPTNIEFTIKETEGNEIQFEPNLYRIVQYGCCDSNGWIKLYSYQQKLIAEGNPTVINNKYPVW</sequence>
<reference evidence="1 2" key="1">
    <citation type="submission" date="2018-04" db="EMBL/GenBank/DDBJ databases">
        <title>Genomic Encyclopedia of Archaeal and Bacterial Type Strains, Phase II (KMG-II): from individual species to whole genera.</title>
        <authorList>
            <person name="Goeker M."/>
        </authorList>
    </citation>
    <scope>NUCLEOTIDE SEQUENCE [LARGE SCALE GENOMIC DNA]</scope>
    <source>
        <strain evidence="1 2">DSM 25731</strain>
    </source>
</reference>
<keyword evidence="2" id="KW-1185">Reference proteome</keyword>
<dbReference type="Proteomes" id="UP000244090">
    <property type="component" value="Unassembled WGS sequence"/>
</dbReference>
<evidence type="ECO:0000313" key="2">
    <source>
        <dbReference type="Proteomes" id="UP000244090"/>
    </source>
</evidence>
<dbReference type="AlphaFoldDB" id="A0A2T6BT34"/>
<accession>A0A2T6BT34</accession>
<comment type="caution">
    <text evidence="1">The sequence shown here is derived from an EMBL/GenBank/DDBJ whole genome shotgun (WGS) entry which is preliminary data.</text>
</comment>
<gene>
    <name evidence="1" type="ORF">C8N46_11078</name>
</gene>